<keyword evidence="2" id="KW-0813">Transport</keyword>
<keyword evidence="5" id="KW-0547">Nucleotide-binding</keyword>
<dbReference type="SUPFAM" id="SSF90123">
    <property type="entry name" value="ABC transporter transmembrane region"/>
    <property type="match status" value="1"/>
</dbReference>
<dbReference type="FunFam" id="3.40.50.300:FF:000287">
    <property type="entry name" value="Multidrug ABC transporter ATP-binding protein"/>
    <property type="match status" value="1"/>
</dbReference>
<dbReference type="RefSeq" id="WP_013708914.1">
    <property type="nucleotide sequence ID" value="NC_015389.1"/>
</dbReference>
<dbReference type="GO" id="GO:0015421">
    <property type="term" value="F:ABC-type oligopeptide transporter activity"/>
    <property type="evidence" value="ECO:0007669"/>
    <property type="project" value="TreeGrafter"/>
</dbReference>
<dbReference type="InterPro" id="IPR011527">
    <property type="entry name" value="ABC1_TM_dom"/>
</dbReference>
<dbReference type="PROSITE" id="PS50929">
    <property type="entry name" value="ABC_TM1F"/>
    <property type="match status" value="1"/>
</dbReference>
<evidence type="ECO:0000256" key="1">
    <source>
        <dbReference type="ARBA" id="ARBA00004651"/>
    </source>
</evidence>
<feature type="transmembrane region" description="Helical" evidence="12">
    <location>
        <begin position="163"/>
        <end position="182"/>
    </location>
</feature>
<feature type="transmembrane region" description="Helical" evidence="12">
    <location>
        <begin position="37"/>
        <end position="58"/>
    </location>
</feature>
<dbReference type="PANTHER" id="PTHR43394:SF1">
    <property type="entry name" value="ATP-BINDING CASSETTE SUB-FAMILY B MEMBER 10, MITOCHONDRIAL"/>
    <property type="match status" value="1"/>
</dbReference>
<dbReference type="CDD" id="cd18547">
    <property type="entry name" value="ABC_6TM_Tm288_like"/>
    <property type="match status" value="1"/>
</dbReference>
<dbReference type="InterPro" id="IPR003593">
    <property type="entry name" value="AAA+_ATPase"/>
</dbReference>
<evidence type="ECO:0000256" key="2">
    <source>
        <dbReference type="ARBA" id="ARBA00022448"/>
    </source>
</evidence>
<dbReference type="InterPro" id="IPR036640">
    <property type="entry name" value="ABC1_TM_sf"/>
</dbReference>
<dbReference type="InterPro" id="IPR027417">
    <property type="entry name" value="P-loop_NTPase"/>
</dbReference>
<evidence type="ECO:0000259" key="13">
    <source>
        <dbReference type="PROSITE" id="PS50893"/>
    </source>
</evidence>
<dbReference type="Pfam" id="PF00664">
    <property type="entry name" value="ABC_membrane"/>
    <property type="match status" value="1"/>
</dbReference>
<feature type="transmembrane region" description="Helical" evidence="12">
    <location>
        <begin position="278"/>
        <end position="299"/>
    </location>
</feature>
<dbReference type="PROSITE" id="PS00211">
    <property type="entry name" value="ABC_TRANSPORTER_1"/>
    <property type="match status" value="1"/>
</dbReference>
<evidence type="ECO:0000256" key="12">
    <source>
        <dbReference type="SAM" id="Phobius"/>
    </source>
</evidence>
<dbReference type="SMART" id="SM00382">
    <property type="entry name" value="AAA"/>
    <property type="match status" value="1"/>
</dbReference>
<dbReference type="CDD" id="cd03254">
    <property type="entry name" value="ABCC_Glucan_exporter_like"/>
    <property type="match status" value="1"/>
</dbReference>
<organism evidence="15 16">
    <name type="scientific">Coriobacterium glomerans (strain ATCC 49209 / DSM 20642 / JCM 10262 / PW2)</name>
    <dbReference type="NCBI Taxonomy" id="700015"/>
    <lineage>
        <taxon>Bacteria</taxon>
        <taxon>Bacillati</taxon>
        <taxon>Actinomycetota</taxon>
        <taxon>Coriobacteriia</taxon>
        <taxon>Coriobacteriales</taxon>
        <taxon>Coriobacteriaceae</taxon>
        <taxon>Coriobacterium</taxon>
    </lineage>
</organism>
<protein>
    <recommendedName>
        <fullName evidence="11">Fatty acid ABC transporter ATP-binding/permease protein</fullName>
    </recommendedName>
</protein>
<evidence type="ECO:0000256" key="9">
    <source>
        <dbReference type="ARBA" id="ARBA00055053"/>
    </source>
</evidence>
<evidence type="ECO:0000256" key="7">
    <source>
        <dbReference type="ARBA" id="ARBA00022989"/>
    </source>
</evidence>
<dbReference type="GO" id="GO:0016887">
    <property type="term" value="F:ATP hydrolysis activity"/>
    <property type="evidence" value="ECO:0007669"/>
    <property type="project" value="InterPro"/>
</dbReference>
<accession>F2N9R8</accession>
<name>F2N9R8_CORGP</name>
<dbReference type="Gene3D" id="1.20.1560.10">
    <property type="entry name" value="ABC transporter type 1, transmembrane domain"/>
    <property type="match status" value="1"/>
</dbReference>
<keyword evidence="7 12" id="KW-1133">Transmembrane helix</keyword>
<feature type="domain" description="ABC transmembrane type-1" evidence="14">
    <location>
        <begin position="38"/>
        <end position="330"/>
    </location>
</feature>
<keyword evidence="4 12" id="KW-0812">Transmembrane</keyword>
<keyword evidence="6" id="KW-0067">ATP-binding</keyword>
<evidence type="ECO:0000256" key="8">
    <source>
        <dbReference type="ARBA" id="ARBA00023136"/>
    </source>
</evidence>
<evidence type="ECO:0000313" key="15">
    <source>
        <dbReference type="EMBL" id="AEB07171.1"/>
    </source>
</evidence>
<dbReference type="InterPro" id="IPR017871">
    <property type="entry name" value="ABC_transporter-like_CS"/>
</dbReference>
<dbReference type="STRING" id="700015.Corgl_1063"/>
<dbReference type="KEGG" id="cgo:Corgl_1063"/>
<evidence type="ECO:0000313" key="16">
    <source>
        <dbReference type="Proteomes" id="UP000006851"/>
    </source>
</evidence>
<feature type="transmembrane region" description="Helical" evidence="12">
    <location>
        <begin position="188"/>
        <end position="206"/>
    </location>
</feature>
<dbReference type="FunFam" id="1.20.1560.10:FF:000011">
    <property type="entry name" value="Multidrug ABC transporter ATP-binding protein"/>
    <property type="match status" value="1"/>
</dbReference>
<evidence type="ECO:0000256" key="11">
    <source>
        <dbReference type="ARBA" id="ARBA00071747"/>
    </source>
</evidence>
<dbReference type="Pfam" id="PF00005">
    <property type="entry name" value="ABC_tran"/>
    <property type="match status" value="1"/>
</dbReference>
<reference evidence="16" key="1">
    <citation type="journal article" date="2013" name="Stand. Genomic Sci.">
        <title>Complete genome sequence of Coriobacterium glomerans type strain (PW2(T)) from the midgut of Pyrrhocoris apterus L. (red soldier bug).</title>
        <authorList>
            <person name="Stackebrandt E."/>
            <person name="Zeytun A."/>
            <person name="Lapidus A."/>
            <person name="Nolan M."/>
            <person name="Lucas S."/>
            <person name="Hammon N."/>
            <person name="Deshpande S."/>
            <person name="Cheng J.F."/>
            <person name="Tapia R."/>
            <person name="Goodwin L.A."/>
            <person name="Pitluck S."/>
            <person name="Liolios K."/>
            <person name="Pagani I."/>
            <person name="Ivanova N."/>
            <person name="Mavromatis K."/>
            <person name="Mikhailova N."/>
            <person name="Huntemann M."/>
            <person name="Pati A."/>
            <person name="Chen A."/>
            <person name="Palaniappan K."/>
            <person name="Chang Y.J."/>
            <person name="Land M."/>
            <person name="Hauser L."/>
            <person name="Rohde M."/>
            <person name="Pukall R."/>
            <person name="Goker M."/>
            <person name="Detter J.C."/>
            <person name="Woyke T."/>
            <person name="Bristow J."/>
            <person name="Eisen J.A."/>
            <person name="Markowitz V."/>
            <person name="Hugenholtz P."/>
            <person name="Kyrpides N.C."/>
            <person name="Klenk H.P."/>
        </authorList>
    </citation>
    <scope>NUCLEOTIDE SEQUENCE</scope>
    <source>
        <strain evidence="16">ATCC 49209 / DSM 20642 / JCM 10262 / PW2</strain>
    </source>
</reference>
<proteinExistence type="inferred from homology"/>
<sequence length="603" mass="66405">MAAPMGMRGVPATEKARDFRGTLIKLFHYIAEERSRLIVAVVSAILSVAFNVMGPRVLGNATTALFEGISAKVAGTGDVDFSNVGHILGIALTIYLGSSFLNLVQGWLMAGITQRVCYRLRRQIVEKIGRMPLGYFETHAVGDVLSRVTNDVDTLGQSLNQSVTQLITSIAQIAGVAIQMLLLSVTLAGVTFLTVPLSLIMVVLIVRASQRYFRRQQTFLGEADGIIEESFSGQTVIQVFNRERRAVSEFNDVNDRLYISGARSQFLSGLIQPITNTIANLGYVGVVVVGALLTIAGSIRIGDVQAFMQYVRNFTWPITQLSQVSNMLQMMSAAAERVFEFLAEREEGADATTPERVSSDGSVRFEHVRFGYVPDKTIIHDFSCDVPPASTVAIVGPTGAGKSTLMKLLMRFYDVDDGRILVNGVDVRDYARSDLRRNFAMVLQDTWLFKGSVRDNIRYGKADATDEEVERAAAAAFADHFIRTLPGGYEFELNEEASNVSQGQKQLLTIARAVLADRPILILDEATSNVDTRTEERIQRAMDNLMRGRTSFVIAHRLSTIREANTILVLRDGDIVERGTHTELLSKGGFYAELYNSQFKAAV</sequence>
<evidence type="ECO:0000256" key="6">
    <source>
        <dbReference type="ARBA" id="ARBA00022840"/>
    </source>
</evidence>
<dbReference type="eggNOG" id="COG1132">
    <property type="taxonomic scope" value="Bacteria"/>
</dbReference>
<dbReference type="Proteomes" id="UP000006851">
    <property type="component" value="Chromosome"/>
</dbReference>
<dbReference type="SUPFAM" id="SSF52540">
    <property type="entry name" value="P-loop containing nucleoside triphosphate hydrolases"/>
    <property type="match status" value="1"/>
</dbReference>
<keyword evidence="8 12" id="KW-0472">Membrane</keyword>
<comment type="similarity">
    <text evidence="10">Belongs to the ABC transporter superfamily. Lipid exporter (TC 3.A.1.106) family.</text>
</comment>
<evidence type="ECO:0000259" key="14">
    <source>
        <dbReference type="PROSITE" id="PS50929"/>
    </source>
</evidence>
<evidence type="ECO:0000256" key="10">
    <source>
        <dbReference type="ARBA" id="ARBA00061644"/>
    </source>
</evidence>
<dbReference type="PROSITE" id="PS50893">
    <property type="entry name" value="ABC_TRANSPORTER_2"/>
    <property type="match status" value="1"/>
</dbReference>
<comment type="subcellular location">
    <subcellularLocation>
        <location evidence="1">Cell membrane</location>
        <topology evidence="1">Multi-pass membrane protein</topology>
    </subcellularLocation>
</comment>
<evidence type="ECO:0000256" key="3">
    <source>
        <dbReference type="ARBA" id="ARBA00022475"/>
    </source>
</evidence>
<gene>
    <name evidence="15" type="ordered locus">Corgl_1063</name>
</gene>
<evidence type="ECO:0000256" key="5">
    <source>
        <dbReference type="ARBA" id="ARBA00022741"/>
    </source>
</evidence>
<dbReference type="AlphaFoldDB" id="F2N9R8"/>
<evidence type="ECO:0000256" key="4">
    <source>
        <dbReference type="ARBA" id="ARBA00022692"/>
    </source>
</evidence>
<keyword evidence="16" id="KW-1185">Reference proteome</keyword>
<feature type="transmembrane region" description="Helical" evidence="12">
    <location>
        <begin position="87"/>
        <end position="112"/>
    </location>
</feature>
<feature type="domain" description="ABC transporter" evidence="13">
    <location>
        <begin position="363"/>
        <end position="597"/>
    </location>
</feature>
<dbReference type="InterPro" id="IPR003439">
    <property type="entry name" value="ABC_transporter-like_ATP-bd"/>
</dbReference>
<comment type="function">
    <text evidence="9">ABC transporter involved in fatty acid import. Transmembrane domains (TMD) form a pore in the membrane and the ATP-binding domain (NBD) is responsible for energy generation.</text>
</comment>
<dbReference type="Gene3D" id="3.40.50.300">
    <property type="entry name" value="P-loop containing nucleotide triphosphate hydrolases"/>
    <property type="match status" value="1"/>
</dbReference>
<dbReference type="EMBL" id="CP002628">
    <property type="protein sequence ID" value="AEB07171.1"/>
    <property type="molecule type" value="Genomic_DNA"/>
</dbReference>
<keyword evidence="3" id="KW-1003">Cell membrane</keyword>
<dbReference type="InterPro" id="IPR039421">
    <property type="entry name" value="Type_1_exporter"/>
</dbReference>
<dbReference type="GO" id="GO:0005524">
    <property type="term" value="F:ATP binding"/>
    <property type="evidence" value="ECO:0007669"/>
    <property type="project" value="UniProtKB-KW"/>
</dbReference>
<dbReference type="GO" id="GO:0005886">
    <property type="term" value="C:plasma membrane"/>
    <property type="evidence" value="ECO:0007669"/>
    <property type="project" value="UniProtKB-SubCell"/>
</dbReference>
<dbReference type="HOGENOM" id="CLU_000604_84_4_11"/>
<dbReference type="PANTHER" id="PTHR43394">
    <property type="entry name" value="ATP-DEPENDENT PERMEASE MDL1, MITOCHONDRIAL"/>
    <property type="match status" value="1"/>
</dbReference>